<dbReference type="PANTHER" id="PTHR30146:SF109">
    <property type="entry name" value="HTH-TYPE TRANSCRIPTIONAL REGULATOR GALS"/>
    <property type="match status" value="1"/>
</dbReference>
<name>E4RWC3_LEAB4</name>
<sequence length="338" mass="37386">MKEATIYDIARHLGISAATVSRALNGHPGINAQTAEKVNKAALALGYQSNKFASSLRKQKSNTLGVIVPRLNSYVMSSILSGMERVANESGYNLIISQSLELERKEIENARTMFNSRVDALLISLAFDTETFDHITPFIKKKIPVVFFDRVLDHPSCTSVVIDNFKDGYEGTKHLIEQGCKKILHVTGSLQRNVYKDRLRGFEAAMREYHLDFSDENVIFTSFDNDAPQNVMEKISEMTTPPDGIFFTNDACAAGTCILLKKAGYSIPGDIAIVGFNNDPISKVVEPNLTTIHYPGIEMGEIAVQTIISHLEGNLNVNQGSTVVLRSELVVRDSSRRI</sequence>
<accession>E4RWC3</accession>
<evidence type="ECO:0000313" key="6">
    <source>
        <dbReference type="Proteomes" id="UP000007435"/>
    </source>
</evidence>
<dbReference type="RefSeq" id="WP_013409037.1">
    <property type="nucleotide sequence ID" value="NC_014655.1"/>
</dbReference>
<dbReference type="InterPro" id="IPR010982">
    <property type="entry name" value="Lambda_DNA-bd_dom_sf"/>
</dbReference>
<dbReference type="InterPro" id="IPR000843">
    <property type="entry name" value="HTH_LacI"/>
</dbReference>
<evidence type="ECO:0000259" key="4">
    <source>
        <dbReference type="PROSITE" id="PS50932"/>
    </source>
</evidence>
<dbReference type="PANTHER" id="PTHR30146">
    <property type="entry name" value="LACI-RELATED TRANSCRIPTIONAL REPRESSOR"/>
    <property type="match status" value="1"/>
</dbReference>
<dbReference type="Pfam" id="PF13377">
    <property type="entry name" value="Peripla_BP_3"/>
    <property type="match status" value="1"/>
</dbReference>
<keyword evidence="3" id="KW-0804">Transcription</keyword>
<evidence type="ECO:0000256" key="2">
    <source>
        <dbReference type="ARBA" id="ARBA00023125"/>
    </source>
</evidence>
<dbReference type="Pfam" id="PF00356">
    <property type="entry name" value="LacI"/>
    <property type="match status" value="1"/>
</dbReference>
<protein>
    <submittedName>
        <fullName evidence="5">Transcriptional regulator, LacI family</fullName>
    </submittedName>
</protein>
<dbReference type="CDD" id="cd01392">
    <property type="entry name" value="HTH_LacI"/>
    <property type="match status" value="1"/>
</dbReference>
<evidence type="ECO:0000313" key="5">
    <source>
        <dbReference type="EMBL" id="ADQ17996.1"/>
    </source>
</evidence>
<dbReference type="EMBL" id="CP002305">
    <property type="protein sequence ID" value="ADQ17996.1"/>
    <property type="molecule type" value="Genomic_DNA"/>
</dbReference>
<dbReference type="GO" id="GO:0000976">
    <property type="term" value="F:transcription cis-regulatory region binding"/>
    <property type="evidence" value="ECO:0007669"/>
    <property type="project" value="TreeGrafter"/>
</dbReference>
<dbReference type="AlphaFoldDB" id="E4RWC3"/>
<dbReference type="Gene3D" id="1.10.260.40">
    <property type="entry name" value="lambda repressor-like DNA-binding domains"/>
    <property type="match status" value="1"/>
</dbReference>
<proteinExistence type="predicted"/>
<dbReference type="eggNOG" id="COG1609">
    <property type="taxonomic scope" value="Bacteria"/>
</dbReference>
<dbReference type="SUPFAM" id="SSF53822">
    <property type="entry name" value="Periplasmic binding protein-like I"/>
    <property type="match status" value="1"/>
</dbReference>
<dbReference type="HOGENOM" id="CLU_037628_6_0_10"/>
<feature type="domain" description="HTH lacI-type" evidence="4">
    <location>
        <begin position="4"/>
        <end position="58"/>
    </location>
</feature>
<dbReference type="InterPro" id="IPR028082">
    <property type="entry name" value="Peripla_BP_I"/>
</dbReference>
<dbReference type="SMART" id="SM00354">
    <property type="entry name" value="HTH_LACI"/>
    <property type="match status" value="1"/>
</dbReference>
<dbReference type="Proteomes" id="UP000007435">
    <property type="component" value="Chromosome"/>
</dbReference>
<keyword evidence="2" id="KW-0238">DNA-binding</keyword>
<dbReference type="OrthoDB" id="833520at2"/>
<dbReference type="Gene3D" id="3.40.50.2300">
    <property type="match status" value="2"/>
</dbReference>
<evidence type="ECO:0000256" key="1">
    <source>
        <dbReference type="ARBA" id="ARBA00023015"/>
    </source>
</evidence>
<dbReference type="KEGG" id="lby:Lbys_2320"/>
<dbReference type="SUPFAM" id="SSF47413">
    <property type="entry name" value="lambda repressor-like DNA-binding domains"/>
    <property type="match status" value="1"/>
</dbReference>
<dbReference type="InterPro" id="IPR046335">
    <property type="entry name" value="LacI/GalR-like_sensor"/>
</dbReference>
<reference evidence="5 6" key="2">
    <citation type="journal article" date="2011" name="Stand. Genomic Sci.">
        <title>Complete genome sequence of Leadbetterella byssophila type strain (4M15).</title>
        <authorList>
            <person name="Abt B."/>
            <person name="Teshima H."/>
            <person name="Lucas S."/>
            <person name="Lapidus A."/>
            <person name="Del Rio T.G."/>
            <person name="Nolan M."/>
            <person name="Tice H."/>
            <person name="Cheng J.F."/>
            <person name="Pitluck S."/>
            <person name="Liolios K."/>
            <person name="Pagani I."/>
            <person name="Ivanova N."/>
            <person name="Mavromatis K."/>
            <person name="Pati A."/>
            <person name="Tapia R."/>
            <person name="Han C."/>
            <person name="Goodwin L."/>
            <person name="Chen A."/>
            <person name="Palaniappan K."/>
            <person name="Land M."/>
            <person name="Hauser L."/>
            <person name="Chang Y.J."/>
            <person name="Jeffries C.D."/>
            <person name="Rohde M."/>
            <person name="Goker M."/>
            <person name="Tindall B.J."/>
            <person name="Detter J.C."/>
            <person name="Woyke T."/>
            <person name="Bristow J."/>
            <person name="Eisen J.A."/>
            <person name="Markowitz V."/>
            <person name="Hugenholtz P."/>
            <person name="Klenk H.P."/>
            <person name="Kyrpides N.C."/>
        </authorList>
    </citation>
    <scope>NUCLEOTIDE SEQUENCE [LARGE SCALE GENOMIC DNA]</scope>
    <source>
        <strain evidence="6">DSM 17132 / JCM 16389 / KACC 11308 / NBRC 106382 / 4M15</strain>
    </source>
</reference>
<dbReference type="PROSITE" id="PS50932">
    <property type="entry name" value="HTH_LACI_2"/>
    <property type="match status" value="1"/>
</dbReference>
<keyword evidence="6" id="KW-1185">Reference proteome</keyword>
<dbReference type="GO" id="GO:0003700">
    <property type="term" value="F:DNA-binding transcription factor activity"/>
    <property type="evidence" value="ECO:0007669"/>
    <property type="project" value="TreeGrafter"/>
</dbReference>
<gene>
    <name evidence="5" type="ordered locus">Lbys_2320</name>
</gene>
<organism evidence="5 6">
    <name type="scientific">Leadbetterella byssophila (strain DSM 17132 / JCM 16389 / KACC 11308 / NBRC 106382 / 4M15)</name>
    <dbReference type="NCBI Taxonomy" id="649349"/>
    <lineage>
        <taxon>Bacteria</taxon>
        <taxon>Pseudomonadati</taxon>
        <taxon>Bacteroidota</taxon>
        <taxon>Cytophagia</taxon>
        <taxon>Cytophagales</taxon>
        <taxon>Leadbetterellaceae</taxon>
        <taxon>Leadbetterella</taxon>
    </lineage>
</organism>
<keyword evidence="1" id="KW-0805">Transcription regulation</keyword>
<evidence type="ECO:0000256" key="3">
    <source>
        <dbReference type="ARBA" id="ARBA00023163"/>
    </source>
</evidence>
<dbReference type="STRING" id="649349.Lbys_2320"/>
<dbReference type="CDD" id="cd06267">
    <property type="entry name" value="PBP1_LacI_sugar_binding-like"/>
    <property type="match status" value="1"/>
</dbReference>
<reference key="1">
    <citation type="submission" date="2010-11" db="EMBL/GenBank/DDBJ databases">
        <title>The complete genome of Leadbetterella byssophila DSM 17132.</title>
        <authorList>
            <consortium name="US DOE Joint Genome Institute (JGI-PGF)"/>
            <person name="Lucas S."/>
            <person name="Copeland A."/>
            <person name="Lapidus A."/>
            <person name="Glavina del Rio T."/>
            <person name="Dalin E."/>
            <person name="Tice H."/>
            <person name="Bruce D."/>
            <person name="Goodwin L."/>
            <person name="Pitluck S."/>
            <person name="Kyrpides N."/>
            <person name="Mavromatis K."/>
            <person name="Ivanova N."/>
            <person name="Teshima H."/>
            <person name="Brettin T."/>
            <person name="Detter J.C."/>
            <person name="Han C."/>
            <person name="Tapia R."/>
            <person name="Land M."/>
            <person name="Hauser L."/>
            <person name="Markowitz V."/>
            <person name="Cheng J.-F."/>
            <person name="Hugenholtz P."/>
            <person name="Woyke T."/>
            <person name="Wu D."/>
            <person name="Tindall B."/>
            <person name="Pomrenke H.G."/>
            <person name="Brambilla E."/>
            <person name="Klenk H.-P."/>
            <person name="Eisen J.A."/>
        </authorList>
    </citation>
    <scope>NUCLEOTIDE SEQUENCE [LARGE SCALE GENOMIC DNA]</scope>
    <source>
        <strain>DSM 17132</strain>
    </source>
</reference>